<accession>A0A1Y1HVT2</accession>
<evidence type="ECO:0000256" key="3">
    <source>
        <dbReference type="ARBA" id="ARBA00022640"/>
    </source>
</evidence>
<dbReference type="EC" id="5.2.1.8" evidence="8"/>
<feature type="region of interest" description="Disordered" evidence="9">
    <location>
        <begin position="79"/>
        <end position="99"/>
    </location>
</feature>
<dbReference type="Proteomes" id="UP000054558">
    <property type="component" value="Unassembled WGS sequence"/>
</dbReference>
<dbReference type="EMBL" id="DF237043">
    <property type="protein sequence ID" value="GAQ81922.1"/>
    <property type="molecule type" value="Genomic_DNA"/>
</dbReference>
<dbReference type="GO" id="GO:0003755">
    <property type="term" value="F:peptidyl-prolyl cis-trans isomerase activity"/>
    <property type="evidence" value="ECO:0007669"/>
    <property type="project" value="UniProtKB-KW"/>
</dbReference>
<comment type="subcellular location">
    <subcellularLocation>
        <location evidence="7">Plastid</location>
        <location evidence="7">Chloroplast thylakoid</location>
    </subcellularLocation>
</comment>
<evidence type="ECO:0000256" key="2">
    <source>
        <dbReference type="ARBA" id="ARBA00022528"/>
    </source>
</evidence>
<dbReference type="InterPro" id="IPR006311">
    <property type="entry name" value="TAT_signal"/>
</dbReference>
<evidence type="ECO:0000256" key="6">
    <source>
        <dbReference type="ARBA" id="ARBA00023157"/>
    </source>
</evidence>
<reference evidence="11 12" key="1">
    <citation type="journal article" date="2014" name="Nat. Commun.">
        <title>Klebsormidium flaccidum genome reveals primary factors for plant terrestrial adaptation.</title>
        <authorList>
            <person name="Hori K."/>
            <person name="Maruyama F."/>
            <person name="Fujisawa T."/>
            <person name="Togashi T."/>
            <person name="Yamamoto N."/>
            <person name="Seo M."/>
            <person name="Sato S."/>
            <person name="Yamada T."/>
            <person name="Mori H."/>
            <person name="Tajima N."/>
            <person name="Moriyama T."/>
            <person name="Ikeuchi M."/>
            <person name="Watanabe M."/>
            <person name="Wada H."/>
            <person name="Kobayashi K."/>
            <person name="Saito M."/>
            <person name="Masuda T."/>
            <person name="Sasaki-Sekimoto Y."/>
            <person name="Mashiguchi K."/>
            <person name="Awai K."/>
            <person name="Shimojima M."/>
            <person name="Masuda S."/>
            <person name="Iwai M."/>
            <person name="Nobusawa T."/>
            <person name="Narise T."/>
            <person name="Kondo S."/>
            <person name="Saito H."/>
            <person name="Sato R."/>
            <person name="Murakawa M."/>
            <person name="Ihara Y."/>
            <person name="Oshima-Yamada Y."/>
            <person name="Ohtaka K."/>
            <person name="Satoh M."/>
            <person name="Sonobe K."/>
            <person name="Ishii M."/>
            <person name="Ohtani R."/>
            <person name="Kanamori-Sato M."/>
            <person name="Honoki R."/>
            <person name="Miyazaki D."/>
            <person name="Mochizuki H."/>
            <person name="Umetsu J."/>
            <person name="Higashi K."/>
            <person name="Shibata D."/>
            <person name="Kamiya Y."/>
            <person name="Sato N."/>
            <person name="Nakamura Y."/>
            <person name="Tabata S."/>
            <person name="Ida S."/>
            <person name="Kurokawa K."/>
            <person name="Ohta H."/>
        </authorList>
    </citation>
    <scope>NUCLEOTIDE SEQUENCE [LARGE SCALE GENOMIC DNA]</scope>
    <source>
        <strain evidence="11 12">NIES-2285</strain>
    </source>
</reference>
<dbReference type="InterPro" id="IPR046357">
    <property type="entry name" value="PPIase_dom_sf"/>
</dbReference>
<keyword evidence="8 11" id="KW-0413">Isomerase</keyword>
<name>A0A1Y1HVT2_KLENI</name>
<dbReference type="Gene3D" id="3.10.50.40">
    <property type="match status" value="1"/>
</dbReference>
<feature type="domain" description="PPIase FKBP-type" evidence="10">
    <location>
        <begin position="155"/>
        <end position="255"/>
    </location>
</feature>
<evidence type="ECO:0000313" key="11">
    <source>
        <dbReference type="EMBL" id="GAQ81922.1"/>
    </source>
</evidence>
<evidence type="ECO:0000313" key="12">
    <source>
        <dbReference type="Proteomes" id="UP000054558"/>
    </source>
</evidence>
<evidence type="ECO:0000256" key="1">
    <source>
        <dbReference type="ARBA" id="ARBA00006577"/>
    </source>
</evidence>
<keyword evidence="8" id="KW-0697">Rotamase</keyword>
<keyword evidence="6" id="KW-1015">Disulfide bond</keyword>
<evidence type="ECO:0000256" key="4">
    <source>
        <dbReference type="ARBA" id="ARBA00022946"/>
    </source>
</evidence>
<sequence length="257" mass="26342">MAVASCSSPLCARLLPSPLCRSASSTSSSFFNGLHIALSPYPRHTAGHRLTIRAASQKASEPSEDLMTKKFQIPGFRLLRKSSNPETTDATSAETSGVSRRQAMVGAVAGALAAAGAGLGASQADADEAGDFVTSPSGLGFKETSEGAGAEPVKGQLIKAHYTGRLESNGKVFDSSYTRGKPLTFRIGAGEVIKGWDQGILGAEGIPAMKAGGKRVLRIPAALGYGARGAGCRGGNCVIPPNSTLIFDVEFLGKASG</sequence>
<dbReference type="SUPFAM" id="SSF54534">
    <property type="entry name" value="FKBP-like"/>
    <property type="match status" value="1"/>
</dbReference>
<keyword evidence="2" id="KW-0150">Chloroplast</keyword>
<gene>
    <name evidence="11" type="ORF">KFL_000940310</name>
</gene>
<dbReference type="PANTHER" id="PTHR47833">
    <property type="entry name" value="PHOTOSYNTHETIC NDH SUBUNIT OF LUMENAL LOCATION 4, CHLOROPLASTIC"/>
    <property type="match status" value="1"/>
</dbReference>
<proteinExistence type="inferred from homology"/>
<keyword evidence="4" id="KW-0809">Transit peptide</keyword>
<dbReference type="PROSITE" id="PS50059">
    <property type="entry name" value="FKBP_PPIASE"/>
    <property type="match status" value="1"/>
</dbReference>
<evidence type="ECO:0000256" key="8">
    <source>
        <dbReference type="PROSITE-ProRule" id="PRU00277"/>
    </source>
</evidence>
<keyword evidence="12" id="KW-1185">Reference proteome</keyword>
<feature type="compositionally biased region" description="Polar residues" evidence="9">
    <location>
        <begin position="81"/>
        <end position="99"/>
    </location>
</feature>
<organism evidence="11 12">
    <name type="scientific">Klebsormidium nitens</name>
    <name type="common">Green alga</name>
    <name type="synonym">Ulothrix nitens</name>
    <dbReference type="NCBI Taxonomy" id="105231"/>
    <lineage>
        <taxon>Eukaryota</taxon>
        <taxon>Viridiplantae</taxon>
        <taxon>Streptophyta</taxon>
        <taxon>Klebsormidiophyceae</taxon>
        <taxon>Klebsormidiales</taxon>
        <taxon>Klebsormidiaceae</taxon>
        <taxon>Klebsormidium</taxon>
    </lineage>
</organism>
<dbReference type="InterPro" id="IPR001179">
    <property type="entry name" value="PPIase_FKBP_dom"/>
</dbReference>
<comment type="catalytic activity">
    <reaction evidence="8">
        <text>[protein]-peptidylproline (omega=180) = [protein]-peptidylproline (omega=0)</text>
        <dbReference type="Rhea" id="RHEA:16237"/>
        <dbReference type="Rhea" id="RHEA-COMP:10747"/>
        <dbReference type="Rhea" id="RHEA-COMP:10748"/>
        <dbReference type="ChEBI" id="CHEBI:83833"/>
        <dbReference type="ChEBI" id="CHEBI:83834"/>
        <dbReference type="EC" id="5.2.1.8"/>
    </reaction>
</comment>
<dbReference type="GO" id="GO:0009534">
    <property type="term" value="C:chloroplast thylakoid"/>
    <property type="evidence" value="ECO:0007669"/>
    <property type="project" value="UniProtKB-SubCell"/>
</dbReference>
<dbReference type="OMA" id="IRGWETI"/>
<dbReference type="PANTHER" id="PTHR47833:SF2">
    <property type="entry name" value="PEPTIDYLPROLYL ISOMERASE"/>
    <property type="match status" value="1"/>
</dbReference>
<comment type="similarity">
    <text evidence="1">Belongs to the FKBP-type PPIase family.</text>
</comment>
<dbReference type="PROSITE" id="PS51318">
    <property type="entry name" value="TAT"/>
    <property type="match status" value="1"/>
</dbReference>
<evidence type="ECO:0000259" key="10">
    <source>
        <dbReference type="PROSITE" id="PS50059"/>
    </source>
</evidence>
<protein>
    <recommendedName>
        <fullName evidence="8">peptidylprolyl isomerase</fullName>
        <ecNumber evidence="8">5.2.1.8</ecNumber>
    </recommendedName>
</protein>
<evidence type="ECO:0000256" key="5">
    <source>
        <dbReference type="ARBA" id="ARBA00023078"/>
    </source>
</evidence>
<dbReference type="Pfam" id="PF00254">
    <property type="entry name" value="FKBP_C"/>
    <property type="match status" value="1"/>
</dbReference>
<evidence type="ECO:0000256" key="9">
    <source>
        <dbReference type="SAM" id="MobiDB-lite"/>
    </source>
</evidence>
<dbReference type="STRING" id="105231.A0A1Y1HVT2"/>
<dbReference type="InterPro" id="IPR044183">
    <property type="entry name" value="PNSL4/FKBP13-like"/>
</dbReference>
<dbReference type="FunFam" id="3.10.50.40:FF:000032">
    <property type="entry name" value="Peptidylprolyl isomerase"/>
    <property type="match status" value="1"/>
</dbReference>
<evidence type="ECO:0000256" key="7">
    <source>
        <dbReference type="ARBA" id="ARBA00046272"/>
    </source>
</evidence>
<keyword evidence="5" id="KW-0793">Thylakoid</keyword>
<dbReference type="OrthoDB" id="1902587at2759"/>
<dbReference type="AlphaFoldDB" id="A0A1Y1HVT2"/>
<keyword evidence="3" id="KW-0934">Plastid</keyword>